<dbReference type="Proteomes" id="UP001153269">
    <property type="component" value="Unassembled WGS sequence"/>
</dbReference>
<accession>A0A9N7U8N0</accession>
<sequence>MTDAASFPGFTYAVAVEIPGELPLGRATRLKNRQDGGLRGPMEVGPLLWPHCPGELEETELCACMSSVLTMFTGLDCRNPNPHCESDTPRQDRESTQDETLAATRI</sequence>
<evidence type="ECO:0000313" key="2">
    <source>
        <dbReference type="EMBL" id="CAB1426012.1"/>
    </source>
</evidence>
<comment type="caution">
    <text evidence="2">The sequence shown here is derived from an EMBL/GenBank/DDBJ whole genome shotgun (WGS) entry which is preliminary data.</text>
</comment>
<evidence type="ECO:0000256" key="1">
    <source>
        <dbReference type="SAM" id="MobiDB-lite"/>
    </source>
</evidence>
<name>A0A9N7U8N0_PLEPL</name>
<dbReference type="EMBL" id="CADEAL010000852">
    <property type="protein sequence ID" value="CAB1426012.1"/>
    <property type="molecule type" value="Genomic_DNA"/>
</dbReference>
<keyword evidence="3" id="KW-1185">Reference proteome</keyword>
<feature type="compositionally biased region" description="Basic and acidic residues" evidence="1">
    <location>
        <begin position="84"/>
        <end position="96"/>
    </location>
</feature>
<dbReference type="AlphaFoldDB" id="A0A9N7U8N0"/>
<proteinExistence type="predicted"/>
<protein>
    <submittedName>
        <fullName evidence="2">Uncharacterized protein</fullName>
    </submittedName>
</protein>
<reference evidence="2" key="1">
    <citation type="submission" date="2020-03" db="EMBL/GenBank/DDBJ databases">
        <authorList>
            <person name="Weist P."/>
        </authorList>
    </citation>
    <scope>NUCLEOTIDE SEQUENCE</scope>
</reference>
<feature type="region of interest" description="Disordered" evidence="1">
    <location>
        <begin position="79"/>
        <end position="106"/>
    </location>
</feature>
<organism evidence="2 3">
    <name type="scientific">Pleuronectes platessa</name>
    <name type="common">European plaice</name>
    <dbReference type="NCBI Taxonomy" id="8262"/>
    <lineage>
        <taxon>Eukaryota</taxon>
        <taxon>Metazoa</taxon>
        <taxon>Chordata</taxon>
        <taxon>Craniata</taxon>
        <taxon>Vertebrata</taxon>
        <taxon>Euteleostomi</taxon>
        <taxon>Actinopterygii</taxon>
        <taxon>Neopterygii</taxon>
        <taxon>Teleostei</taxon>
        <taxon>Neoteleostei</taxon>
        <taxon>Acanthomorphata</taxon>
        <taxon>Carangaria</taxon>
        <taxon>Pleuronectiformes</taxon>
        <taxon>Pleuronectoidei</taxon>
        <taxon>Pleuronectidae</taxon>
        <taxon>Pleuronectes</taxon>
    </lineage>
</organism>
<gene>
    <name evidence="2" type="ORF">PLEPLA_LOCUS13946</name>
</gene>
<evidence type="ECO:0000313" key="3">
    <source>
        <dbReference type="Proteomes" id="UP001153269"/>
    </source>
</evidence>